<evidence type="ECO:0008006" key="2">
    <source>
        <dbReference type="Google" id="ProtNLM"/>
    </source>
</evidence>
<feature type="non-terminal residue" evidence="1">
    <location>
        <position position="1"/>
    </location>
</feature>
<accession>A0A6J4T2S9</accession>
<organism evidence="1">
    <name type="scientific">uncultured Solirubrobacteraceae bacterium</name>
    <dbReference type="NCBI Taxonomy" id="1162706"/>
    <lineage>
        <taxon>Bacteria</taxon>
        <taxon>Bacillati</taxon>
        <taxon>Actinomycetota</taxon>
        <taxon>Thermoleophilia</taxon>
        <taxon>Solirubrobacterales</taxon>
        <taxon>Solirubrobacteraceae</taxon>
        <taxon>environmental samples</taxon>
    </lineage>
</organism>
<dbReference type="AlphaFoldDB" id="A0A6J4T2S9"/>
<sequence>AQLGEQARMHGEQVALGCLLSAAAHASPMLPGLQRLFLDLGLPTQPEDLGLSEAQLVEAIVAAPSMRPERHTILSELDRDSASLAPILDRAFGTAAQPA</sequence>
<gene>
    <name evidence="1" type="ORF">AVDCRST_MAG30-2569</name>
</gene>
<name>A0A6J4T2S9_9ACTN</name>
<dbReference type="EMBL" id="CADCVS010000332">
    <property type="protein sequence ID" value="CAA9512516.1"/>
    <property type="molecule type" value="Genomic_DNA"/>
</dbReference>
<evidence type="ECO:0000313" key="1">
    <source>
        <dbReference type="EMBL" id="CAA9512516.1"/>
    </source>
</evidence>
<dbReference type="SUPFAM" id="SSF56796">
    <property type="entry name" value="Dehydroquinate synthase-like"/>
    <property type="match status" value="1"/>
</dbReference>
<reference evidence="1" key="1">
    <citation type="submission" date="2020-02" db="EMBL/GenBank/DDBJ databases">
        <authorList>
            <person name="Meier V. D."/>
        </authorList>
    </citation>
    <scope>NUCLEOTIDE SEQUENCE</scope>
    <source>
        <strain evidence="1">AVDCRST_MAG30</strain>
    </source>
</reference>
<dbReference type="Gene3D" id="1.20.1090.10">
    <property type="entry name" value="Dehydroquinate synthase-like - alpha domain"/>
    <property type="match status" value="1"/>
</dbReference>
<proteinExistence type="predicted"/>
<protein>
    <recommendedName>
        <fullName evidence="2">3-dehydroquinate synthase</fullName>
    </recommendedName>
</protein>